<protein>
    <submittedName>
        <fullName evidence="2">Uncharacterized protein</fullName>
    </submittedName>
</protein>
<name>A0A417YX07_9BACI</name>
<sequence length="90" mass="9822">MRFKGFFGMIVLAVLSVLLLEKGRNLTDLAHTVGGHRIGITFLGLEVDDKVPARDIHSYAAGFMLTGLAVLASTLIMGFRLFSVNRINES</sequence>
<dbReference type="AlphaFoldDB" id="A0A417YX07"/>
<keyword evidence="1" id="KW-0472">Membrane</keyword>
<keyword evidence="1" id="KW-1133">Transmembrane helix</keyword>
<comment type="caution">
    <text evidence="2">The sequence shown here is derived from an EMBL/GenBank/DDBJ whole genome shotgun (WGS) entry which is preliminary data.</text>
</comment>
<dbReference type="RefSeq" id="WP_118919675.1">
    <property type="nucleotide sequence ID" value="NZ_QWEG01000003.1"/>
</dbReference>
<evidence type="ECO:0000313" key="2">
    <source>
        <dbReference type="EMBL" id="RHW42020.1"/>
    </source>
</evidence>
<dbReference type="OrthoDB" id="2454425at2"/>
<accession>A0A417YX07</accession>
<evidence type="ECO:0000313" key="3">
    <source>
        <dbReference type="Proteomes" id="UP000284416"/>
    </source>
</evidence>
<evidence type="ECO:0000256" key="1">
    <source>
        <dbReference type="SAM" id="Phobius"/>
    </source>
</evidence>
<reference evidence="2 3" key="1">
    <citation type="journal article" date="2017" name="Int. J. Syst. Evol. Microbiol.">
        <title>Bacillus notoginsengisoli sp. nov., a novel bacterium isolated from the rhizosphere of Panax notoginseng.</title>
        <authorList>
            <person name="Zhang M.Y."/>
            <person name="Cheng J."/>
            <person name="Cai Y."/>
            <person name="Zhang T.Y."/>
            <person name="Wu Y.Y."/>
            <person name="Manikprabhu D."/>
            <person name="Li W.J."/>
            <person name="Zhang Y.X."/>
        </authorList>
    </citation>
    <scope>NUCLEOTIDE SEQUENCE [LARGE SCALE GENOMIC DNA]</scope>
    <source>
        <strain evidence="2 3">JCM 30743</strain>
    </source>
</reference>
<gene>
    <name evidence="2" type="ORF">D1B31_05085</name>
</gene>
<proteinExistence type="predicted"/>
<keyword evidence="3" id="KW-1185">Reference proteome</keyword>
<dbReference type="EMBL" id="QWEG01000003">
    <property type="protein sequence ID" value="RHW42020.1"/>
    <property type="molecule type" value="Genomic_DNA"/>
</dbReference>
<dbReference type="Proteomes" id="UP000284416">
    <property type="component" value="Unassembled WGS sequence"/>
</dbReference>
<keyword evidence="1" id="KW-0812">Transmembrane</keyword>
<feature type="transmembrane region" description="Helical" evidence="1">
    <location>
        <begin position="56"/>
        <end position="82"/>
    </location>
</feature>
<organism evidence="2 3">
    <name type="scientific">Neobacillus notoginsengisoli</name>
    <dbReference type="NCBI Taxonomy" id="1578198"/>
    <lineage>
        <taxon>Bacteria</taxon>
        <taxon>Bacillati</taxon>
        <taxon>Bacillota</taxon>
        <taxon>Bacilli</taxon>
        <taxon>Bacillales</taxon>
        <taxon>Bacillaceae</taxon>
        <taxon>Neobacillus</taxon>
    </lineage>
</organism>